<keyword evidence="3" id="KW-0378">Hydrolase</keyword>
<keyword evidence="2" id="KW-0732">Signal</keyword>
<dbReference type="Pfam" id="PF00149">
    <property type="entry name" value="Metallophos"/>
    <property type="match status" value="1"/>
</dbReference>
<dbReference type="SUPFAM" id="SSF55816">
    <property type="entry name" value="5'-nucleotidase (syn. UDP-sugar hydrolase), C-terminal domain"/>
    <property type="match status" value="1"/>
</dbReference>
<dbReference type="Gene3D" id="3.60.21.10">
    <property type="match status" value="1"/>
</dbReference>
<dbReference type="AlphaFoldDB" id="A0A814CEC7"/>
<evidence type="ECO:0000259" key="5">
    <source>
        <dbReference type="Pfam" id="PF02872"/>
    </source>
</evidence>
<dbReference type="GO" id="GO:0009166">
    <property type="term" value="P:nucleotide catabolic process"/>
    <property type="evidence" value="ECO:0007669"/>
    <property type="project" value="InterPro"/>
</dbReference>
<accession>A0A814CEC7</accession>
<evidence type="ECO:0000256" key="2">
    <source>
        <dbReference type="ARBA" id="ARBA00022729"/>
    </source>
</evidence>
<name>A0A814CEC7_9BILA</name>
<dbReference type="OrthoDB" id="7722975at2759"/>
<gene>
    <name evidence="6" type="ORF">OXX778_LOCUS13362</name>
</gene>
<dbReference type="InterPro" id="IPR006179">
    <property type="entry name" value="5_nucleotidase/apyrase"/>
</dbReference>
<sequence length="610" mass="70330">MVHIENQIPIFNDPKPLDANSKTLRIIHFNDVYNIEGLLEEPVGGAARFKTALDFFRNKQSLVVFSGDAFSPSTLSLFSKGNQMVDCLNKMSIHAAAIGNHEFDMGVEILNKLVKRSNFPWLLSNIYDPETLKPFLELNTQVTLTINNVKVGIIALAEKEWVKSLSSVSFDDILFESFVYVARKFAKELKLKQNCDIVIALTHMRWKNDETLAKKVPEVDLILGGHDHDYEAKKIKDCWVIKSGSDFKEFSIIELEIFNKQMSVVKSIKKVLVDSKIPEDREIKEIIKKYKIEADQKLDEQLGIINTPLDGLYETVRTKESNLGNFLCDIILSSINADCAIINGGSLRSDRIHPAGPFTRRDLRSILPYDSELVIVNLTGAQIHQLLESFISKYELKGGRFPQVSGLYFKFCTYKPPGTRVNPELIKIQDDYLNMTKVYRLAINTFLRNVEPILKDAPIAVSQENIPFLYILVENYFKTVREIKEKKKDVEVHRSQIVPIVLIDNLVSKYSKDPEVLPKQSLPRNDKKHLSFKFLAFFVLETLKHRKVLLYKEKRIIKRSDKFMKSLESYERKSLEMAPKCEQRTIFVKDEKELLEYLKEKELKILDEKN</sequence>
<dbReference type="Gene3D" id="3.90.780.10">
    <property type="entry name" value="5'-Nucleotidase, C-terminal domain"/>
    <property type="match status" value="1"/>
</dbReference>
<dbReference type="InterPro" id="IPR029052">
    <property type="entry name" value="Metallo-depent_PP-like"/>
</dbReference>
<dbReference type="InterPro" id="IPR004843">
    <property type="entry name" value="Calcineurin-like_PHP"/>
</dbReference>
<keyword evidence="7" id="KW-1185">Reference proteome</keyword>
<dbReference type="InterPro" id="IPR008334">
    <property type="entry name" value="5'-Nucleotdase_C"/>
</dbReference>
<dbReference type="PANTHER" id="PTHR11575">
    <property type="entry name" value="5'-NUCLEOTIDASE-RELATED"/>
    <property type="match status" value="1"/>
</dbReference>
<feature type="domain" description="5'-Nucleotidase C-terminal" evidence="5">
    <location>
        <begin position="314"/>
        <end position="448"/>
    </location>
</feature>
<dbReference type="PRINTS" id="PR01607">
    <property type="entry name" value="APYRASEFAMLY"/>
</dbReference>
<dbReference type="PANTHER" id="PTHR11575:SF48">
    <property type="entry name" value="5'-NUCLEOTIDASE"/>
    <property type="match status" value="1"/>
</dbReference>
<evidence type="ECO:0000256" key="1">
    <source>
        <dbReference type="ARBA" id="ARBA00006654"/>
    </source>
</evidence>
<dbReference type="Proteomes" id="UP000663879">
    <property type="component" value="Unassembled WGS sequence"/>
</dbReference>
<dbReference type="InterPro" id="IPR036907">
    <property type="entry name" value="5'-Nucleotdase_C_sf"/>
</dbReference>
<protein>
    <submittedName>
        <fullName evidence="6">Uncharacterized protein</fullName>
    </submittedName>
</protein>
<dbReference type="GO" id="GO:0000166">
    <property type="term" value="F:nucleotide binding"/>
    <property type="evidence" value="ECO:0007669"/>
    <property type="project" value="UniProtKB-KW"/>
</dbReference>
<reference evidence="6" key="1">
    <citation type="submission" date="2021-02" db="EMBL/GenBank/DDBJ databases">
        <authorList>
            <person name="Nowell W R."/>
        </authorList>
    </citation>
    <scope>NUCLEOTIDE SEQUENCE</scope>
    <source>
        <strain evidence="6">Ploen Becks lab</strain>
    </source>
</reference>
<comment type="similarity">
    <text evidence="1 3">Belongs to the 5'-nucleotidase family.</text>
</comment>
<dbReference type="GO" id="GO:0016787">
    <property type="term" value="F:hydrolase activity"/>
    <property type="evidence" value="ECO:0007669"/>
    <property type="project" value="UniProtKB-KW"/>
</dbReference>
<evidence type="ECO:0000313" key="6">
    <source>
        <dbReference type="EMBL" id="CAF0939710.1"/>
    </source>
</evidence>
<evidence type="ECO:0000259" key="4">
    <source>
        <dbReference type="Pfam" id="PF00149"/>
    </source>
</evidence>
<dbReference type="Pfam" id="PF02872">
    <property type="entry name" value="5_nucleotid_C"/>
    <property type="match status" value="1"/>
</dbReference>
<evidence type="ECO:0000313" key="7">
    <source>
        <dbReference type="Proteomes" id="UP000663879"/>
    </source>
</evidence>
<keyword evidence="3" id="KW-0547">Nucleotide-binding</keyword>
<evidence type="ECO:0000256" key="3">
    <source>
        <dbReference type="RuleBase" id="RU362119"/>
    </source>
</evidence>
<organism evidence="6 7">
    <name type="scientific">Brachionus calyciflorus</name>
    <dbReference type="NCBI Taxonomy" id="104777"/>
    <lineage>
        <taxon>Eukaryota</taxon>
        <taxon>Metazoa</taxon>
        <taxon>Spiralia</taxon>
        <taxon>Gnathifera</taxon>
        <taxon>Rotifera</taxon>
        <taxon>Eurotatoria</taxon>
        <taxon>Monogononta</taxon>
        <taxon>Pseudotrocha</taxon>
        <taxon>Ploima</taxon>
        <taxon>Brachionidae</taxon>
        <taxon>Brachionus</taxon>
    </lineage>
</organism>
<dbReference type="EMBL" id="CAJNOC010002551">
    <property type="protein sequence ID" value="CAF0939710.1"/>
    <property type="molecule type" value="Genomic_DNA"/>
</dbReference>
<comment type="caution">
    <text evidence="6">The sequence shown here is derived from an EMBL/GenBank/DDBJ whole genome shotgun (WGS) entry which is preliminary data.</text>
</comment>
<feature type="domain" description="Calcineurin-like phosphoesterase" evidence="4">
    <location>
        <begin position="24"/>
        <end position="230"/>
    </location>
</feature>
<proteinExistence type="inferred from homology"/>
<dbReference type="SUPFAM" id="SSF56300">
    <property type="entry name" value="Metallo-dependent phosphatases"/>
    <property type="match status" value="1"/>
</dbReference>